<reference evidence="3 4" key="1">
    <citation type="submission" date="2020-10" db="EMBL/GenBank/DDBJ databases">
        <title>Sequencing the genomes of 1000 actinobacteria strains.</title>
        <authorList>
            <person name="Klenk H.-P."/>
        </authorList>
    </citation>
    <scope>NUCLEOTIDE SEQUENCE [LARGE SCALE GENOMIC DNA]</scope>
    <source>
        <strain evidence="3 4">DSM 45157</strain>
    </source>
</reference>
<keyword evidence="2" id="KW-1133">Transmembrane helix</keyword>
<organism evidence="3 4">
    <name type="scientific">Nocardiopsis terrae</name>
    <dbReference type="NCBI Taxonomy" id="372655"/>
    <lineage>
        <taxon>Bacteria</taxon>
        <taxon>Bacillati</taxon>
        <taxon>Actinomycetota</taxon>
        <taxon>Actinomycetes</taxon>
        <taxon>Streptosporangiales</taxon>
        <taxon>Nocardiopsidaceae</taxon>
        <taxon>Nocardiopsis</taxon>
    </lineage>
</organism>
<dbReference type="EMBL" id="JADBDY010000001">
    <property type="protein sequence ID" value="MBE1456116.1"/>
    <property type="molecule type" value="Genomic_DNA"/>
</dbReference>
<comment type="caution">
    <text evidence="3">The sequence shown here is derived from an EMBL/GenBank/DDBJ whole genome shotgun (WGS) entry which is preliminary data.</text>
</comment>
<dbReference type="Proteomes" id="UP000598217">
    <property type="component" value="Unassembled WGS sequence"/>
</dbReference>
<evidence type="ECO:0000256" key="2">
    <source>
        <dbReference type="SAM" id="Phobius"/>
    </source>
</evidence>
<feature type="region of interest" description="Disordered" evidence="1">
    <location>
        <begin position="27"/>
        <end position="61"/>
    </location>
</feature>
<feature type="transmembrane region" description="Helical" evidence="2">
    <location>
        <begin position="112"/>
        <end position="130"/>
    </location>
</feature>
<sequence>MLLVAAFTVLVAAAVCMALGTRWNRRHDRPNRSRREPAAQAPPAADRRRVRPYVRSGEAAPDPERARLTVATARELLRAWENPWLPYGHVLFVSSILLNLGQMVLGGRVPAGVLYALLLPLTAFAVYHPVKRRRVLPPARRAIEANEALAAQTPDPPTRSDRGPCAGSDRSAAPGKEGSG</sequence>
<accession>A0ABR9HB36</accession>
<evidence type="ECO:0000313" key="3">
    <source>
        <dbReference type="EMBL" id="MBE1456116.1"/>
    </source>
</evidence>
<feature type="region of interest" description="Disordered" evidence="1">
    <location>
        <begin position="146"/>
        <end position="180"/>
    </location>
</feature>
<dbReference type="RefSeq" id="WP_191275298.1">
    <property type="nucleotide sequence ID" value="NZ_BMXJ01000009.1"/>
</dbReference>
<feature type="transmembrane region" description="Helical" evidence="2">
    <location>
        <begin position="84"/>
        <end position="105"/>
    </location>
</feature>
<keyword evidence="2" id="KW-0472">Membrane</keyword>
<protein>
    <submittedName>
        <fullName evidence="3">Uncharacterized protein</fullName>
    </submittedName>
</protein>
<name>A0ABR9HB36_9ACTN</name>
<gene>
    <name evidence="3" type="ORF">H4W79_000330</name>
</gene>
<evidence type="ECO:0000256" key="1">
    <source>
        <dbReference type="SAM" id="MobiDB-lite"/>
    </source>
</evidence>
<evidence type="ECO:0000313" key="4">
    <source>
        <dbReference type="Proteomes" id="UP000598217"/>
    </source>
</evidence>
<proteinExistence type="predicted"/>
<keyword evidence="2" id="KW-0812">Transmembrane</keyword>
<keyword evidence="4" id="KW-1185">Reference proteome</keyword>